<dbReference type="Pfam" id="PF01580">
    <property type="entry name" value="FtsK_SpoIIIE"/>
    <property type="match status" value="1"/>
</dbReference>
<dbReference type="Proteomes" id="UP000095214">
    <property type="component" value="Chromosome"/>
</dbReference>
<keyword evidence="5" id="KW-0132">Cell division</keyword>
<dbReference type="Gene3D" id="3.40.50.300">
    <property type="entry name" value="P-loop containing nucleotide triphosphate hydrolases"/>
    <property type="match status" value="1"/>
</dbReference>
<organism evidence="5 6">
    <name type="scientific">Pauljensenia hongkongensis</name>
    <dbReference type="NCBI Taxonomy" id="178339"/>
    <lineage>
        <taxon>Bacteria</taxon>
        <taxon>Bacillati</taxon>
        <taxon>Actinomycetota</taxon>
        <taxon>Actinomycetes</taxon>
        <taxon>Actinomycetales</taxon>
        <taxon>Actinomycetaceae</taxon>
        <taxon>Pauljensenia</taxon>
    </lineage>
</organism>
<keyword evidence="5" id="KW-0131">Cell cycle</keyword>
<dbReference type="InterPro" id="IPR002543">
    <property type="entry name" value="FtsK_dom"/>
</dbReference>
<keyword evidence="1 3" id="KW-0547">Nucleotide-binding</keyword>
<dbReference type="OrthoDB" id="3217500at2"/>
<evidence type="ECO:0000259" key="4">
    <source>
        <dbReference type="PROSITE" id="PS50901"/>
    </source>
</evidence>
<dbReference type="GO" id="GO:0003677">
    <property type="term" value="F:DNA binding"/>
    <property type="evidence" value="ECO:0007669"/>
    <property type="project" value="InterPro"/>
</dbReference>
<dbReference type="RefSeq" id="WP_009743453.1">
    <property type="nucleotide sequence ID" value="NZ_CP017298.1"/>
</dbReference>
<evidence type="ECO:0000313" key="5">
    <source>
        <dbReference type="EMBL" id="AOS47105.1"/>
    </source>
</evidence>
<dbReference type="GO" id="GO:0005524">
    <property type="term" value="F:ATP binding"/>
    <property type="evidence" value="ECO:0007669"/>
    <property type="project" value="UniProtKB-UniRule"/>
</dbReference>
<keyword evidence="2 3" id="KW-0067">ATP-binding</keyword>
<dbReference type="PANTHER" id="PTHR22683:SF41">
    <property type="entry name" value="DNA TRANSLOCASE FTSK"/>
    <property type="match status" value="1"/>
</dbReference>
<dbReference type="KEGG" id="phon:BH719_03900"/>
<dbReference type="InterPro" id="IPR050206">
    <property type="entry name" value="FtsK/SpoIIIE/SftA"/>
</dbReference>
<evidence type="ECO:0000256" key="3">
    <source>
        <dbReference type="PROSITE-ProRule" id="PRU00289"/>
    </source>
</evidence>
<dbReference type="STRING" id="178339.BH719_03900"/>
<evidence type="ECO:0000313" key="6">
    <source>
        <dbReference type="Proteomes" id="UP000095214"/>
    </source>
</evidence>
<keyword evidence="6" id="KW-1185">Reference proteome</keyword>
<dbReference type="EMBL" id="CP017298">
    <property type="protein sequence ID" value="AOS47105.1"/>
    <property type="molecule type" value="Genomic_DNA"/>
</dbReference>
<reference evidence="5 6" key="1">
    <citation type="submission" date="2016-09" db="EMBL/GenBank/DDBJ databases">
        <title>Complete genome sequence of Actinomyces hongkongensis HKU8.</title>
        <authorList>
            <person name="Gao Y.-X."/>
            <person name="Zhou Y.-Y."/>
            <person name="Xie Y."/>
            <person name="Wang M."/>
            <person name="Wang S.-J."/>
            <person name="Shen S.-G."/>
        </authorList>
    </citation>
    <scope>NUCLEOTIDE SEQUENCE [LARGE SCALE GENOMIC DNA]</scope>
    <source>
        <strain evidence="5 6">HKU8</strain>
    </source>
</reference>
<proteinExistence type="predicted"/>
<dbReference type="CDD" id="cd01127">
    <property type="entry name" value="TrwB_TraG_TraD_VirD4"/>
    <property type="match status" value="1"/>
</dbReference>
<dbReference type="InterPro" id="IPR027417">
    <property type="entry name" value="P-loop_NTPase"/>
</dbReference>
<sequence length="886" mass="93762">MTLAEERRTIAQEAALVSGVARAHEARAHAELTRRLADSRAALDSQLASIDAAGARSAARLQEEGAAARASSSQQLRALYDSARNAKRGCEPAPLTRIGTLEGGAPLAVGLTEGPGVLVSSAHGAAPAHDLALALAVSLVEDIPLQHLRIHVYDPRNSLTMAPLGRLREARAESFPAPLITERDLENALDDLLRHASATAELLAGEGERTLSGLWSRLAVPQGEFRVLVLLDYPSSLSDRAREQLRALASSPGRGVCVIAAGQGPGAAPDGDGALAGALTDVRVDRDRVAIRAGGRWAVGAPLAADPAHVGSVVSAAVASSNEVEGPTYPLSEFIEGGEPMWSRSSADGLSAVIGRTRGDALTIRLSSQNPAMPNMLVGGAVGQGKSNLLLDIVYALAYHYGPDELRMLLLDFKEGVEFRRFAANDEGRDWLPHARLVALESNAVFGASVLSYLTDEIRARANTFKEAGVGSYDAYRAQGGSMPRLLVVADEFQMLFEGNDDVARDAVRALEQIARQGRSAGIHLVLASQTLSGIRALANKEQAIFGQFASRLSLKNKAQESETILSRGNRAAADLTYRGEVVLNENFGEDPSRNIRGTCAWAQGDYVLDLQRRMFAAAPHGPAPTVFNPYAPVAWERHDSVPFARGRSAATDGIDLGRRIGVDENPVWHPVMGPRPIGLAIVGEPSLEVDGLIAAAASSLARVRPGVPLTFVVGSYGDAPVPIRLIASHLEGRGVPVRVVTGEGASVLLREGLPADQAVVLVDADQLIDFTDPIEGGDVPRFGEPPSIRSRLADVLHDTSAAGHPAVVTAWSSYAALEGVVGRDLRGVSGVALVGQDRRTLHDVSGDFSLEPPEESPRFVYVRPGAANQSFIGVPFSLPTPKEER</sequence>
<feature type="binding site" evidence="3">
    <location>
        <begin position="380"/>
        <end position="387"/>
    </location>
    <ligand>
        <name>ATP</name>
        <dbReference type="ChEBI" id="CHEBI:30616"/>
    </ligand>
</feature>
<protein>
    <submittedName>
        <fullName evidence="5">Cell division protein FtsK</fullName>
    </submittedName>
</protein>
<dbReference type="GO" id="GO:0051301">
    <property type="term" value="P:cell division"/>
    <property type="evidence" value="ECO:0007669"/>
    <property type="project" value="UniProtKB-KW"/>
</dbReference>
<gene>
    <name evidence="5" type="ORF">BH719_03900</name>
</gene>
<accession>A0A1D8B1T5</accession>
<dbReference type="AlphaFoldDB" id="A0A1D8B1T5"/>
<name>A0A1D8B1T5_9ACTO</name>
<evidence type="ECO:0000256" key="1">
    <source>
        <dbReference type="ARBA" id="ARBA00022741"/>
    </source>
</evidence>
<dbReference type="PROSITE" id="PS50901">
    <property type="entry name" value="FTSK"/>
    <property type="match status" value="1"/>
</dbReference>
<feature type="domain" description="FtsK" evidence="4">
    <location>
        <begin position="359"/>
        <end position="564"/>
    </location>
</feature>
<dbReference type="PANTHER" id="PTHR22683">
    <property type="entry name" value="SPORULATION PROTEIN RELATED"/>
    <property type="match status" value="1"/>
</dbReference>
<evidence type="ECO:0000256" key="2">
    <source>
        <dbReference type="ARBA" id="ARBA00022840"/>
    </source>
</evidence>
<dbReference type="SUPFAM" id="SSF52540">
    <property type="entry name" value="P-loop containing nucleoside triphosphate hydrolases"/>
    <property type="match status" value="1"/>
</dbReference>